<evidence type="ECO:0000256" key="2">
    <source>
        <dbReference type="ARBA" id="ARBA00022553"/>
    </source>
</evidence>
<dbReference type="GO" id="GO:0003677">
    <property type="term" value="F:DNA binding"/>
    <property type="evidence" value="ECO:0007669"/>
    <property type="project" value="InterPro"/>
</dbReference>
<name>A0A183IHZ3_9BILA</name>
<dbReference type="AlphaFoldDB" id="A0A183IHZ3"/>
<comment type="subcellular location">
    <subcellularLocation>
        <location evidence="1">Nucleus</location>
    </subcellularLocation>
</comment>
<dbReference type="OrthoDB" id="787137at2759"/>
<keyword evidence="3" id="KW-0156">Chromatin regulator</keyword>
<proteinExistence type="predicted"/>
<dbReference type="Proteomes" id="UP000270296">
    <property type="component" value="Unassembled WGS sequence"/>
</dbReference>
<dbReference type="EMBL" id="UZAM01007639">
    <property type="protein sequence ID" value="VDP00479.1"/>
    <property type="molecule type" value="Genomic_DNA"/>
</dbReference>
<dbReference type="GO" id="GO:0005634">
    <property type="term" value="C:nucleus"/>
    <property type="evidence" value="ECO:0007669"/>
    <property type="project" value="UniProtKB-SubCell"/>
</dbReference>
<protein>
    <submittedName>
        <fullName evidence="8">H15 domain-containing protein</fullName>
    </submittedName>
</protein>
<keyword evidence="7" id="KW-1185">Reference proteome</keyword>
<evidence type="ECO:0000313" key="8">
    <source>
        <dbReference type="WBParaSite" id="SBAD_0000339201-mRNA-1"/>
    </source>
</evidence>
<dbReference type="GO" id="GO:0006325">
    <property type="term" value="P:chromatin organization"/>
    <property type="evidence" value="ECO:0007669"/>
    <property type="project" value="UniProtKB-KW"/>
</dbReference>
<reference evidence="8" key="1">
    <citation type="submission" date="2016-06" db="UniProtKB">
        <authorList>
            <consortium name="WormBaseParasite"/>
        </authorList>
    </citation>
    <scope>IDENTIFICATION</scope>
</reference>
<evidence type="ECO:0000256" key="4">
    <source>
        <dbReference type="ARBA" id="ARBA00023242"/>
    </source>
</evidence>
<evidence type="ECO:0000313" key="7">
    <source>
        <dbReference type="Proteomes" id="UP000270296"/>
    </source>
</evidence>
<dbReference type="Pfam" id="PF21524">
    <property type="entry name" value="SAMD1_WH"/>
    <property type="match status" value="1"/>
</dbReference>
<sequence length="235" mass="25558">MRSRQFALPVPAASTAGTATATSSSETVTDAGLEAFATDDGSLDGELVRKMLGAIACIKAERKRPTIERIISKMRNHHNIDRDVVVHQLELAVRHGKVIRLLGHNGTSSYADPNRIDSCDDLTQIVVNSVRELNCVDGVNLRNLEAYIRRTYDVRFSSKSVDLRCLLRASAKSACLQGLLTNVSLNTYALGPHATDARASGSCSRSISGVCRNNVSSPSSSRRILARKVSIFHCY</sequence>
<dbReference type="PROSITE" id="PS52014">
    <property type="entry name" value="SAMD1_WH"/>
    <property type="match status" value="1"/>
</dbReference>
<keyword evidence="2" id="KW-0597">Phosphoprotein</keyword>
<evidence type="ECO:0000256" key="1">
    <source>
        <dbReference type="ARBA" id="ARBA00004123"/>
    </source>
</evidence>
<dbReference type="InterPro" id="IPR048589">
    <property type="entry name" value="SAMD1-like_WH"/>
</dbReference>
<evidence type="ECO:0000313" key="6">
    <source>
        <dbReference type="EMBL" id="VDP00479.1"/>
    </source>
</evidence>
<evidence type="ECO:0000259" key="5">
    <source>
        <dbReference type="PROSITE" id="PS52014"/>
    </source>
</evidence>
<dbReference type="WBParaSite" id="SBAD_0000339201-mRNA-1">
    <property type="protein sequence ID" value="SBAD_0000339201-mRNA-1"/>
    <property type="gene ID" value="SBAD_0000339201"/>
</dbReference>
<reference evidence="6 7" key="2">
    <citation type="submission" date="2018-11" db="EMBL/GenBank/DDBJ databases">
        <authorList>
            <consortium name="Pathogen Informatics"/>
        </authorList>
    </citation>
    <scope>NUCLEOTIDE SEQUENCE [LARGE SCALE GENOMIC DNA]</scope>
</reference>
<evidence type="ECO:0000256" key="3">
    <source>
        <dbReference type="ARBA" id="ARBA00022853"/>
    </source>
</evidence>
<organism evidence="8">
    <name type="scientific">Soboliphyme baturini</name>
    <dbReference type="NCBI Taxonomy" id="241478"/>
    <lineage>
        <taxon>Eukaryota</taxon>
        <taxon>Metazoa</taxon>
        <taxon>Ecdysozoa</taxon>
        <taxon>Nematoda</taxon>
        <taxon>Enoplea</taxon>
        <taxon>Dorylaimia</taxon>
        <taxon>Dioctophymatida</taxon>
        <taxon>Dioctophymatoidea</taxon>
        <taxon>Soboliphymatidae</taxon>
        <taxon>Soboliphyme</taxon>
    </lineage>
</organism>
<accession>A0A183IHZ3</accession>
<gene>
    <name evidence="6" type="ORF">SBAD_LOCUS3238</name>
</gene>
<keyword evidence="4" id="KW-0539">Nucleus</keyword>
<feature type="domain" description="SAMD1-like winged helix (WH)" evidence="5">
    <location>
        <begin position="39"/>
        <end position="116"/>
    </location>
</feature>